<organism evidence="1 2">
    <name type="scientific">Roseivirga pacifica</name>
    <dbReference type="NCBI Taxonomy" id="1267423"/>
    <lineage>
        <taxon>Bacteria</taxon>
        <taxon>Pseudomonadati</taxon>
        <taxon>Bacteroidota</taxon>
        <taxon>Cytophagia</taxon>
        <taxon>Cytophagales</taxon>
        <taxon>Roseivirgaceae</taxon>
        <taxon>Roseivirga</taxon>
    </lineage>
</organism>
<reference evidence="2" key="1">
    <citation type="submission" date="2016-10" db="EMBL/GenBank/DDBJ databases">
        <authorList>
            <person name="Varghese N."/>
            <person name="Submissions S."/>
        </authorList>
    </citation>
    <scope>NUCLEOTIDE SEQUENCE [LARGE SCALE GENOMIC DNA]</scope>
    <source>
        <strain evidence="2">CGMCC 1.12402</strain>
    </source>
</reference>
<proteinExistence type="predicted"/>
<sequence length="184" mass="20875">MGLLVNRFLLMLPLALLILGSCSNSHYIDYGEFQINVPSDWKALSMQGIDSDVGGLITSEGDTLVYDLGWYTFDPEEEDVEFQYNLVYMEGLKADQEADIDSLFERRINIKHTYETVDIDCFKAKLVTPIDSLGLFTGVYIDSINVSDNGVTKFGFYGTELSKRTKEEFITAIRSISFRNLCDR</sequence>
<evidence type="ECO:0008006" key="3">
    <source>
        <dbReference type="Google" id="ProtNLM"/>
    </source>
</evidence>
<dbReference type="STRING" id="1267423.SAMN05216290_2878"/>
<dbReference type="RefSeq" id="WP_090259267.1">
    <property type="nucleotide sequence ID" value="NZ_FOIR01000002.1"/>
</dbReference>
<protein>
    <recommendedName>
        <fullName evidence="3">Lipoprotein</fullName>
    </recommendedName>
</protein>
<dbReference type="OrthoDB" id="955119at2"/>
<evidence type="ECO:0000313" key="1">
    <source>
        <dbReference type="EMBL" id="SEW32553.1"/>
    </source>
</evidence>
<dbReference type="EMBL" id="FOIR01000002">
    <property type="protein sequence ID" value="SEW32553.1"/>
    <property type="molecule type" value="Genomic_DNA"/>
</dbReference>
<accession>A0A1I0QXL9</accession>
<evidence type="ECO:0000313" key="2">
    <source>
        <dbReference type="Proteomes" id="UP000199437"/>
    </source>
</evidence>
<gene>
    <name evidence="1" type="ORF">SAMN05216290_2878</name>
</gene>
<dbReference type="PROSITE" id="PS51257">
    <property type="entry name" value="PROKAR_LIPOPROTEIN"/>
    <property type="match status" value="1"/>
</dbReference>
<keyword evidence="2" id="KW-1185">Reference proteome</keyword>
<name>A0A1I0QXL9_9BACT</name>
<dbReference type="AlphaFoldDB" id="A0A1I0QXL9"/>
<dbReference type="GeneID" id="99987563"/>
<dbReference type="Proteomes" id="UP000199437">
    <property type="component" value="Unassembled WGS sequence"/>
</dbReference>